<gene>
    <name evidence="2" type="ORF">XF4B_23960</name>
</gene>
<feature type="region of interest" description="Disordered" evidence="1">
    <location>
        <begin position="1"/>
        <end position="23"/>
    </location>
</feature>
<sequence>MPTPKQMAAVGKNAPGQPIGPDDDLPAEYWEALLRDAPADDRRSGAGLRMRRLADLPQHVLRVSCRRCGRIVEVQKADAARLYGPQVLWKDVGQRLLDNTCQVRTGRHEEDGCWPAFE</sequence>
<protein>
    <recommendedName>
        <fullName evidence="3">Blr8006 protein</fullName>
    </recommendedName>
</protein>
<accession>A0A809Z2T3</accession>
<dbReference type="EMBL" id="AP023094">
    <property type="protein sequence ID" value="BCE46047.1"/>
    <property type="molecule type" value="Genomic_DNA"/>
</dbReference>
<dbReference type="AlphaFoldDB" id="A0A809Z2T3"/>
<evidence type="ECO:0000256" key="1">
    <source>
        <dbReference type="SAM" id="MobiDB-lite"/>
    </source>
</evidence>
<reference evidence="2" key="1">
    <citation type="submission" date="2020-05" db="EMBL/GenBank/DDBJ databases">
        <title>Complete genome sequence of Bradyrhizobium diazoefficiens XF4 isolated from soybean nodule.</title>
        <authorList>
            <person name="Noda R."/>
            <person name="Kakizaki K."/>
            <person name="Minamisawa K."/>
        </authorList>
    </citation>
    <scope>NUCLEOTIDE SEQUENCE</scope>
    <source>
        <strain evidence="2">XF4</strain>
    </source>
</reference>
<name>A0A809Z2T3_9BRAD</name>
<proteinExistence type="predicted"/>
<evidence type="ECO:0008006" key="3">
    <source>
        <dbReference type="Google" id="ProtNLM"/>
    </source>
</evidence>
<organism evidence="2">
    <name type="scientific">Bradyrhizobium diazoefficiens</name>
    <dbReference type="NCBI Taxonomy" id="1355477"/>
    <lineage>
        <taxon>Bacteria</taxon>
        <taxon>Pseudomonadati</taxon>
        <taxon>Pseudomonadota</taxon>
        <taxon>Alphaproteobacteria</taxon>
        <taxon>Hyphomicrobiales</taxon>
        <taxon>Nitrobacteraceae</taxon>
        <taxon>Bradyrhizobium</taxon>
    </lineage>
</organism>
<evidence type="ECO:0000313" key="2">
    <source>
        <dbReference type="EMBL" id="BCE46047.1"/>
    </source>
</evidence>